<dbReference type="EMBL" id="CP031023">
    <property type="protein sequence ID" value="AZA16770.1"/>
    <property type="molecule type" value="Genomic_DNA"/>
</dbReference>
<evidence type="ECO:0000256" key="3">
    <source>
        <dbReference type="ARBA" id="ARBA00022448"/>
    </source>
</evidence>
<evidence type="ECO:0000256" key="10">
    <source>
        <dbReference type="HAMAP-Rule" id="MF_00115"/>
    </source>
</evidence>
<evidence type="ECO:0000256" key="6">
    <source>
        <dbReference type="ARBA" id="ARBA00022989"/>
    </source>
</evidence>
<accession>A0A061CE72</accession>
<feature type="transmembrane region" description="Helical" evidence="10">
    <location>
        <begin position="87"/>
        <end position="108"/>
    </location>
</feature>
<dbReference type="SUPFAM" id="SSF81330">
    <property type="entry name" value="Gated mechanosensitive channel"/>
    <property type="match status" value="1"/>
</dbReference>
<protein>
    <recommendedName>
        <fullName evidence="10">Large-conductance mechanosensitive channel</fullName>
    </recommendedName>
</protein>
<keyword evidence="6 10" id="KW-1133">Transmembrane helix</keyword>
<comment type="subcellular location">
    <subcellularLocation>
        <location evidence="1 10">Cell membrane</location>
        <topology evidence="1 10">Multi-pass membrane protein</topology>
    </subcellularLocation>
</comment>
<evidence type="ECO:0000256" key="7">
    <source>
        <dbReference type="ARBA" id="ARBA00023065"/>
    </source>
</evidence>
<proteinExistence type="inferred from homology"/>
<comment type="similarity">
    <text evidence="2 10">Belongs to the MscL family.</text>
</comment>
<keyword evidence="4 10" id="KW-1003">Cell membrane</keyword>
<dbReference type="InterPro" id="IPR001185">
    <property type="entry name" value="MS_channel"/>
</dbReference>
<dbReference type="PANTHER" id="PTHR30266">
    <property type="entry name" value="MECHANOSENSITIVE CHANNEL MSCL"/>
    <property type="match status" value="1"/>
</dbReference>
<dbReference type="InterPro" id="IPR019823">
    <property type="entry name" value="Mechanosensitive_channel_CS"/>
</dbReference>
<dbReference type="RefSeq" id="WP_003616837.1">
    <property type="nucleotide sequence ID" value="NZ_CP046131.1"/>
</dbReference>
<reference evidence="11" key="1">
    <citation type="submission" date="2018-07" db="EMBL/GenBank/DDBJ databases">
        <authorList>
            <person name="Somerville V."/>
        </authorList>
    </citation>
    <scope>NUCLEOTIDE SEQUENCE</scope>
    <source>
        <strain evidence="11">NWC_2_2</strain>
    </source>
</reference>
<dbReference type="InterPro" id="IPR036019">
    <property type="entry name" value="MscL_channel"/>
</dbReference>
<feature type="transmembrane region" description="Helical" evidence="10">
    <location>
        <begin position="33"/>
        <end position="54"/>
    </location>
</feature>
<evidence type="ECO:0000256" key="4">
    <source>
        <dbReference type="ARBA" id="ARBA00022475"/>
    </source>
</evidence>
<dbReference type="Pfam" id="PF01741">
    <property type="entry name" value="MscL"/>
    <property type="match status" value="1"/>
</dbReference>
<dbReference type="HAMAP" id="MF_00115">
    <property type="entry name" value="MscL"/>
    <property type="match status" value="1"/>
</dbReference>
<name>A0A061CE72_LACDL</name>
<dbReference type="AlphaFoldDB" id="A0A061CE72"/>
<dbReference type="InterPro" id="IPR037673">
    <property type="entry name" value="MSC/AndL"/>
</dbReference>
<keyword evidence="5 10" id="KW-0812">Transmembrane</keyword>
<keyword evidence="7 10" id="KW-0406">Ion transport</keyword>
<dbReference type="PRINTS" id="PR01264">
    <property type="entry name" value="MECHCHANNEL"/>
</dbReference>
<evidence type="ECO:0000256" key="5">
    <source>
        <dbReference type="ARBA" id="ARBA00022692"/>
    </source>
</evidence>
<keyword evidence="9 10" id="KW-0407">Ion channel</keyword>
<comment type="subunit">
    <text evidence="10">Homopentamer.</text>
</comment>
<sequence>MPNRINLPDGQQAVESTKGFFGEFKTFISKGNVMDMAVGIIIGGAFTTIVKSLVSDIISPLLGLVGGMNFDQFSLKFAGVTLAYGKFLTAVINFLMMAFVLFLIVKAFNRGGFLIKKEEEVEEEATTKVCPYCKSEIDIEASRCPMCTSQLEEKMAEQ</sequence>
<gene>
    <name evidence="10 11" type="primary">mscL</name>
    <name evidence="11" type="ORF">DQL93_10005</name>
</gene>
<dbReference type="GO" id="GO:0008381">
    <property type="term" value="F:mechanosensitive monoatomic ion channel activity"/>
    <property type="evidence" value="ECO:0007669"/>
    <property type="project" value="UniProtKB-UniRule"/>
</dbReference>
<dbReference type="PROSITE" id="PS01327">
    <property type="entry name" value="MSCL"/>
    <property type="match status" value="1"/>
</dbReference>
<dbReference type="NCBIfam" id="TIGR00220">
    <property type="entry name" value="mscL"/>
    <property type="match status" value="1"/>
</dbReference>
<dbReference type="Gene3D" id="1.10.1200.120">
    <property type="entry name" value="Large-conductance mechanosensitive channel, MscL, domain 1"/>
    <property type="match status" value="1"/>
</dbReference>
<evidence type="ECO:0000256" key="8">
    <source>
        <dbReference type="ARBA" id="ARBA00023136"/>
    </source>
</evidence>
<evidence type="ECO:0000313" key="11">
    <source>
        <dbReference type="EMBL" id="AZA16770.1"/>
    </source>
</evidence>
<keyword evidence="3 10" id="KW-0813">Transport</keyword>
<organism evidence="11">
    <name type="scientific">Lactobacillus delbrueckii subsp. lactis</name>
    <dbReference type="NCBI Taxonomy" id="29397"/>
    <lineage>
        <taxon>Bacteria</taxon>
        <taxon>Bacillati</taxon>
        <taxon>Bacillota</taxon>
        <taxon>Bacilli</taxon>
        <taxon>Lactobacillales</taxon>
        <taxon>Lactobacillaceae</taxon>
        <taxon>Lactobacillus</taxon>
    </lineage>
</organism>
<dbReference type="PANTHER" id="PTHR30266:SF2">
    <property type="entry name" value="LARGE-CONDUCTANCE MECHANOSENSITIVE CHANNEL"/>
    <property type="match status" value="1"/>
</dbReference>
<evidence type="ECO:0000256" key="1">
    <source>
        <dbReference type="ARBA" id="ARBA00004651"/>
    </source>
</evidence>
<evidence type="ECO:0000256" key="2">
    <source>
        <dbReference type="ARBA" id="ARBA00007254"/>
    </source>
</evidence>
<keyword evidence="8 10" id="KW-0472">Membrane</keyword>
<comment type="function">
    <text evidence="10">Channel that opens in response to stretch forces in the membrane lipid bilayer. May participate in the regulation of osmotic pressure changes within the cell.</text>
</comment>
<dbReference type="GO" id="GO:0005886">
    <property type="term" value="C:plasma membrane"/>
    <property type="evidence" value="ECO:0007669"/>
    <property type="project" value="UniProtKB-SubCell"/>
</dbReference>
<evidence type="ECO:0000256" key="9">
    <source>
        <dbReference type="ARBA" id="ARBA00023303"/>
    </source>
</evidence>